<proteinExistence type="inferred from homology"/>
<feature type="domain" description="Smf/DprA SLOG" evidence="2">
    <location>
        <begin position="45"/>
        <end position="250"/>
    </location>
</feature>
<evidence type="ECO:0000313" key="3">
    <source>
        <dbReference type="EMBL" id="QBQ07531.1"/>
    </source>
</evidence>
<dbReference type="PANTHER" id="PTHR43022">
    <property type="entry name" value="PROTEIN SMF"/>
    <property type="match status" value="1"/>
</dbReference>
<organism evidence="3 4">
    <name type="scientific">Spiroplasma gladiatoris</name>
    <dbReference type="NCBI Taxonomy" id="2143"/>
    <lineage>
        <taxon>Bacteria</taxon>
        <taxon>Bacillati</taxon>
        <taxon>Mycoplasmatota</taxon>
        <taxon>Mollicutes</taxon>
        <taxon>Entomoplasmatales</taxon>
        <taxon>Spiroplasmataceae</taxon>
        <taxon>Spiroplasma</taxon>
    </lineage>
</organism>
<reference evidence="3 4" key="1">
    <citation type="submission" date="2019-03" db="EMBL/GenBank/DDBJ databases">
        <title>Complete genome sequence of Spiroplasma gladiatoris TG-1 (DSM 22552).</title>
        <authorList>
            <person name="Lin Y.-C."/>
            <person name="Chou L."/>
            <person name="Kuo C.-H."/>
        </authorList>
    </citation>
    <scope>NUCLEOTIDE SEQUENCE [LARGE SCALE GENOMIC DNA]</scope>
    <source>
        <strain evidence="3 4">TG-1</strain>
    </source>
</reference>
<sequence>MEKVLLYFSLKYNGNWDKIYSALENKEKILHSQLEDIENNIDCDFITILNPLYPSYLKTTHKPPFVIFYKGNIELITKYNKNISVIGGKEFSDQGLKNTYKIIKELNEEKRIIVTYQNAGINDAIIDLCKEENYESIVVLSNSMKSYLDLTKNSSPTNNKLYISENYNSCEIDKILYSEYVNRLICGLSKGLLFTQYSFSDSYFSLVNYAINEGKEIFAMPSNDKKLNETNKLIKMGAKFTENAKDIVNEI</sequence>
<dbReference type="GO" id="GO:0009294">
    <property type="term" value="P:DNA-mediated transformation"/>
    <property type="evidence" value="ECO:0007669"/>
    <property type="project" value="InterPro"/>
</dbReference>
<evidence type="ECO:0000259" key="2">
    <source>
        <dbReference type="Pfam" id="PF02481"/>
    </source>
</evidence>
<protein>
    <submittedName>
        <fullName evidence="3">DNA processing/uptake protein</fullName>
    </submittedName>
</protein>
<dbReference type="Proteomes" id="UP000294309">
    <property type="component" value="Chromosome"/>
</dbReference>
<evidence type="ECO:0000256" key="1">
    <source>
        <dbReference type="ARBA" id="ARBA00006525"/>
    </source>
</evidence>
<dbReference type="SUPFAM" id="SSF102405">
    <property type="entry name" value="MCP/YpsA-like"/>
    <property type="match status" value="1"/>
</dbReference>
<dbReference type="EMBL" id="CP038013">
    <property type="protein sequence ID" value="QBQ07531.1"/>
    <property type="molecule type" value="Genomic_DNA"/>
</dbReference>
<name>A0A4P7AHC8_9MOLU</name>
<accession>A0A4P7AHC8</accession>
<dbReference type="Gene3D" id="3.40.50.450">
    <property type="match status" value="1"/>
</dbReference>
<dbReference type="Pfam" id="PF02481">
    <property type="entry name" value="DNA_processg_A"/>
    <property type="match status" value="1"/>
</dbReference>
<dbReference type="RefSeq" id="WP_134297322.1">
    <property type="nucleotide sequence ID" value="NZ_CP038013.1"/>
</dbReference>
<dbReference type="PANTHER" id="PTHR43022:SF1">
    <property type="entry name" value="PROTEIN SMF"/>
    <property type="match status" value="1"/>
</dbReference>
<evidence type="ECO:0000313" key="4">
    <source>
        <dbReference type="Proteomes" id="UP000294309"/>
    </source>
</evidence>
<dbReference type="KEGG" id="sgq:SGLAD_v1c03320"/>
<dbReference type="AlphaFoldDB" id="A0A4P7AHC8"/>
<comment type="similarity">
    <text evidence="1">Belongs to the DprA/Smf family.</text>
</comment>
<dbReference type="OrthoDB" id="9785707at2"/>
<gene>
    <name evidence="3" type="primary">smf</name>
    <name evidence="3" type="ORF">SGLAD_v1c03320</name>
</gene>
<dbReference type="InterPro" id="IPR003488">
    <property type="entry name" value="DprA"/>
</dbReference>
<dbReference type="InterPro" id="IPR057666">
    <property type="entry name" value="DrpA_SLOG"/>
</dbReference>
<keyword evidence="4" id="KW-1185">Reference proteome</keyword>